<dbReference type="InterPro" id="IPR036291">
    <property type="entry name" value="NAD(P)-bd_dom_sf"/>
</dbReference>
<dbReference type="EMBL" id="CP013695">
    <property type="protein sequence ID" value="ALU32100.1"/>
    <property type="molecule type" value="Genomic_DNA"/>
</dbReference>
<feature type="binding site" evidence="8">
    <location>
        <begin position="118"/>
        <end position="120"/>
    </location>
    <ligand>
        <name>NAD(+)</name>
        <dbReference type="ChEBI" id="CHEBI:57540"/>
    </ligand>
</feature>
<dbReference type="Gene3D" id="3.40.50.720">
    <property type="entry name" value="NAD(P)-binding Rossmann-like Domain"/>
    <property type="match status" value="1"/>
</dbReference>
<feature type="domain" description="Lactate/malate dehydrogenase C-terminal" evidence="11">
    <location>
        <begin position="146"/>
        <end position="294"/>
    </location>
</feature>
<dbReference type="PIRSF" id="PIRSF000102">
    <property type="entry name" value="Lac_mal_DH"/>
    <property type="match status" value="1"/>
</dbReference>
<dbReference type="InterPro" id="IPR015955">
    <property type="entry name" value="Lactate_DH/Glyco_Ohase_4_C"/>
</dbReference>
<dbReference type="GO" id="GO:0006089">
    <property type="term" value="P:lactate metabolic process"/>
    <property type="evidence" value="ECO:0007669"/>
    <property type="project" value="TreeGrafter"/>
</dbReference>
<evidence type="ECO:0000313" key="12">
    <source>
        <dbReference type="EMBL" id="ALU29371.1"/>
    </source>
</evidence>
<dbReference type="RefSeq" id="WP_011277164.1">
    <property type="nucleotide sequence ID" value="NZ_BHWZ01000001.1"/>
</dbReference>
<dbReference type="SUPFAM" id="SSF56327">
    <property type="entry name" value="LDH C-terminal domain-like"/>
    <property type="match status" value="1"/>
</dbReference>
<reference evidence="14 15" key="1">
    <citation type="submission" date="2015-12" db="EMBL/GenBank/DDBJ databases">
        <title>A stable core within a dynamic pangenome in Sulfolobus acidocaldarius.</title>
        <authorList>
            <person name="Anderson R."/>
            <person name="Kouris A."/>
            <person name="Seward C."/>
            <person name="Campbell K."/>
            <person name="Whitaker R."/>
        </authorList>
    </citation>
    <scope>NUCLEOTIDE SEQUENCE [LARGE SCALE GENOMIC DNA]</scope>
    <source>
        <strain evidence="12 15">GG12-C01-09</strain>
        <strain evidence="13 14">NG05B_CO5_07</strain>
    </source>
</reference>
<dbReference type="PANTHER" id="PTHR43128:SF16">
    <property type="entry name" value="L-LACTATE DEHYDROGENASE"/>
    <property type="match status" value="1"/>
</dbReference>
<feature type="binding site" evidence="8">
    <location>
        <begin position="8"/>
        <end position="13"/>
    </location>
    <ligand>
        <name>NAD(+)</name>
        <dbReference type="ChEBI" id="CHEBI:57540"/>
    </ligand>
</feature>
<evidence type="ECO:0000259" key="11">
    <source>
        <dbReference type="Pfam" id="PF02866"/>
    </source>
</evidence>
<accession>A0A0U2W4W9</accession>
<dbReference type="GO" id="GO:0004459">
    <property type="term" value="F:L-lactate dehydrogenase (NAD+) activity"/>
    <property type="evidence" value="ECO:0007669"/>
    <property type="project" value="TreeGrafter"/>
</dbReference>
<evidence type="ECO:0000256" key="9">
    <source>
        <dbReference type="RuleBase" id="RU003369"/>
    </source>
</evidence>
<dbReference type="Pfam" id="PF02866">
    <property type="entry name" value="Ldh_1_C"/>
    <property type="match status" value="1"/>
</dbReference>
<dbReference type="OMA" id="THLDSMR"/>
<dbReference type="PANTHER" id="PTHR43128">
    <property type="entry name" value="L-2-HYDROXYCARBOXYLATE DEHYDROGENASE (NAD(P)(+))"/>
    <property type="match status" value="1"/>
</dbReference>
<dbReference type="Gene3D" id="3.90.110.10">
    <property type="entry name" value="Lactate dehydrogenase/glycoside hydrolase, family 4, C-terminal"/>
    <property type="match status" value="1"/>
</dbReference>
<dbReference type="SMR" id="A0A0U2W4W9"/>
<keyword evidence="3" id="KW-0816">Tricarboxylic acid cycle</keyword>
<keyword evidence="5 8" id="KW-0520">NAD</keyword>
<evidence type="ECO:0000256" key="6">
    <source>
        <dbReference type="PIRSR" id="PIRSR000102-1"/>
    </source>
</evidence>
<dbReference type="OrthoDB" id="2596at2157"/>
<evidence type="ECO:0000256" key="7">
    <source>
        <dbReference type="PIRSR" id="PIRSR000102-2"/>
    </source>
</evidence>
<keyword evidence="4 9" id="KW-0560">Oxidoreductase</keyword>
<evidence type="ECO:0000256" key="8">
    <source>
        <dbReference type="PIRSR" id="PIRSR000102-3"/>
    </source>
</evidence>
<dbReference type="InterPro" id="IPR001557">
    <property type="entry name" value="L-lactate/malate_DH"/>
</dbReference>
<dbReference type="InterPro" id="IPR001236">
    <property type="entry name" value="Lactate/malate_DH_N"/>
</dbReference>
<proteinExistence type="inferred from homology"/>
<dbReference type="PaxDb" id="1435377-SUSAZ_01250"/>
<evidence type="ECO:0000256" key="2">
    <source>
        <dbReference type="ARBA" id="ARBA00020382"/>
    </source>
</evidence>
<dbReference type="AlphaFoldDB" id="A0A0U2W4W9"/>
<dbReference type="EMBL" id="CP013694">
    <property type="protein sequence ID" value="ALU29371.1"/>
    <property type="molecule type" value="Genomic_DNA"/>
</dbReference>
<evidence type="ECO:0000313" key="14">
    <source>
        <dbReference type="Proteomes" id="UP000060043"/>
    </source>
</evidence>
<dbReference type="Proteomes" id="UP000060043">
    <property type="component" value="Chromosome"/>
</dbReference>
<dbReference type="PRINTS" id="PR00086">
    <property type="entry name" value="LLDHDRGNASE"/>
</dbReference>
<feature type="domain" description="Lactate/malate dehydrogenase N-terminal" evidence="10">
    <location>
        <begin position="2"/>
        <end position="135"/>
    </location>
</feature>
<dbReference type="GeneID" id="14550776"/>
<evidence type="ECO:0000256" key="1">
    <source>
        <dbReference type="ARBA" id="ARBA00008104"/>
    </source>
</evidence>
<evidence type="ECO:0000259" key="10">
    <source>
        <dbReference type="Pfam" id="PF00056"/>
    </source>
</evidence>
<dbReference type="CDD" id="cd00300">
    <property type="entry name" value="LDH_like"/>
    <property type="match status" value="1"/>
</dbReference>
<dbReference type="GO" id="GO:0006099">
    <property type="term" value="P:tricarboxylic acid cycle"/>
    <property type="evidence" value="ECO:0007669"/>
    <property type="project" value="UniProtKB-KW"/>
</dbReference>
<evidence type="ECO:0000256" key="5">
    <source>
        <dbReference type="ARBA" id="ARBA00023027"/>
    </source>
</evidence>
<dbReference type="Proteomes" id="UP000065473">
    <property type="component" value="Chromosome"/>
</dbReference>
<feature type="binding site" evidence="7">
    <location>
        <position position="82"/>
    </location>
    <ligand>
        <name>substrate</name>
    </ligand>
</feature>
<name>A0A0U2W4W9_9CREN</name>
<gene>
    <name evidence="12" type="ORF">ATY89_05045</name>
    <name evidence="13" type="ORF">ATZ20_08070</name>
</gene>
<dbReference type="STRING" id="1435377.SUSAZ_01250"/>
<organism evidence="13 14">
    <name type="scientific">Sulfolobus acidocaldarius</name>
    <dbReference type="NCBI Taxonomy" id="2285"/>
    <lineage>
        <taxon>Archaea</taxon>
        <taxon>Thermoproteota</taxon>
        <taxon>Thermoprotei</taxon>
        <taxon>Sulfolobales</taxon>
        <taxon>Sulfolobaceae</taxon>
        <taxon>Sulfolobus</taxon>
    </lineage>
</organism>
<evidence type="ECO:0000313" key="15">
    <source>
        <dbReference type="Proteomes" id="UP000065473"/>
    </source>
</evidence>
<evidence type="ECO:0000256" key="4">
    <source>
        <dbReference type="ARBA" id="ARBA00023002"/>
    </source>
</evidence>
<feature type="binding site" evidence="8">
    <location>
        <position position="95"/>
    </location>
    <ligand>
        <name>NAD(+)</name>
        <dbReference type="ChEBI" id="CHEBI:57540"/>
    </ligand>
</feature>
<feature type="binding site" evidence="7">
    <location>
        <position position="148"/>
    </location>
    <ligand>
        <name>substrate</name>
    </ligand>
</feature>
<comment type="similarity">
    <text evidence="1 9">Belongs to the LDH/MDH superfamily.</text>
</comment>
<dbReference type="SUPFAM" id="SSF51735">
    <property type="entry name" value="NAD(P)-binding Rossmann-fold domains"/>
    <property type="match status" value="1"/>
</dbReference>
<feature type="active site" description="Proton acceptor" evidence="6">
    <location>
        <position position="172"/>
    </location>
</feature>
<feature type="binding site" evidence="7">
    <location>
        <position position="120"/>
    </location>
    <ligand>
        <name>substrate</name>
    </ligand>
</feature>
<evidence type="ECO:0000256" key="3">
    <source>
        <dbReference type="ARBA" id="ARBA00022532"/>
    </source>
</evidence>
<dbReference type="InterPro" id="IPR022383">
    <property type="entry name" value="Lactate/malate_DH_C"/>
</dbReference>
<feature type="binding site" evidence="7">
    <location>
        <position position="88"/>
    </location>
    <ligand>
        <name>substrate</name>
    </ligand>
</feature>
<sequence>MVKVAFIGVGRVGQTIAYNTIVNGYADEVMLYDVVPELPEKFEHEIRHALAALRVKTELLSTNNIDDISGADIVVITAGKPRKPGMSRRDLFIDNAKIMIDLAKKLPKKNKGAMYIMVANPVDMMASVFMKYSGENTISTGNQVETMRMRSYIAKKLNIPAYEVGGYVGGEHGEAAMVLWSTVTVKGKPFSESLGVNKAEVEDYVKKIAAEIIRVLGGTTWGPGADIEEVIRSVALNEGKVMSVAFPHKYEDEIIHISEPVVVGRTVGPALTSALDENDKARLSQAIKEVYNVYKSNLKELEQVIS</sequence>
<dbReference type="Pfam" id="PF00056">
    <property type="entry name" value="Ldh_1_N"/>
    <property type="match status" value="1"/>
</dbReference>
<protein>
    <recommendedName>
        <fullName evidence="2">Malate dehydrogenase</fullName>
    </recommendedName>
</protein>
<feature type="binding site" evidence="8">
    <location>
        <position position="33"/>
    </location>
    <ligand>
        <name>NAD(+)</name>
        <dbReference type="ChEBI" id="CHEBI:57540"/>
    </ligand>
</feature>
<evidence type="ECO:0000313" key="13">
    <source>
        <dbReference type="EMBL" id="ALU32100.1"/>
    </source>
</evidence>